<gene>
    <name evidence="2" type="ORF">RW1_052_00530</name>
</gene>
<dbReference type="Proteomes" id="UP000019491">
    <property type="component" value="Unassembled WGS sequence"/>
</dbReference>
<name>X0QBN3_RHOWR</name>
<evidence type="ECO:0000313" key="2">
    <source>
        <dbReference type="EMBL" id="GAF48346.1"/>
    </source>
</evidence>
<proteinExistence type="predicted"/>
<accession>X0QBN3</accession>
<sequence>MAKNPAVTEYLAANPRLEIGNHGITHRSMSATGRSSYGIAGTRSGAAVIDEVGPITNFIAEATGMRRADSVPEPLTLTIAPPKSLPTSANRSSGSP</sequence>
<evidence type="ECO:0000256" key="1">
    <source>
        <dbReference type="SAM" id="MobiDB-lite"/>
    </source>
</evidence>
<evidence type="ECO:0000313" key="3">
    <source>
        <dbReference type="Proteomes" id="UP000019491"/>
    </source>
</evidence>
<keyword evidence="3" id="KW-1185">Reference proteome</keyword>
<organism evidence="2 3">
    <name type="scientific">Rhodococcus wratislaviensis NBRC 100605</name>
    <dbReference type="NCBI Taxonomy" id="1219028"/>
    <lineage>
        <taxon>Bacteria</taxon>
        <taxon>Bacillati</taxon>
        <taxon>Actinomycetota</taxon>
        <taxon>Actinomycetes</taxon>
        <taxon>Mycobacteriales</taxon>
        <taxon>Nocardiaceae</taxon>
        <taxon>Rhodococcus</taxon>
    </lineage>
</organism>
<protein>
    <recommendedName>
        <fullName evidence="4">NodB homology domain-containing protein</fullName>
    </recommendedName>
</protein>
<evidence type="ECO:0008006" key="4">
    <source>
        <dbReference type="Google" id="ProtNLM"/>
    </source>
</evidence>
<reference evidence="2 3" key="1">
    <citation type="submission" date="2014-02" db="EMBL/GenBank/DDBJ databases">
        <title>Whole genome shotgun sequence of Rhodococcus wratislaviensis NBRC 100605.</title>
        <authorList>
            <person name="Hosoyama A."/>
            <person name="Tsuchikane K."/>
            <person name="Yoshida I."/>
            <person name="Ohji S."/>
            <person name="Ichikawa N."/>
            <person name="Yamazoe A."/>
            <person name="Fujita N."/>
        </authorList>
    </citation>
    <scope>NUCLEOTIDE SEQUENCE [LARGE SCALE GENOMIC DNA]</scope>
    <source>
        <strain evidence="2 3">NBRC 100605</strain>
    </source>
</reference>
<dbReference type="AlphaFoldDB" id="X0QBN3"/>
<feature type="compositionally biased region" description="Polar residues" evidence="1">
    <location>
        <begin position="85"/>
        <end position="96"/>
    </location>
</feature>
<comment type="caution">
    <text evidence="2">The sequence shown here is derived from an EMBL/GenBank/DDBJ whole genome shotgun (WGS) entry which is preliminary data.</text>
</comment>
<dbReference type="EMBL" id="BAWF01000052">
    <property type="protein sequence ID" value="GAF48346.1"/>
    <property type="molecule type" value="Genomic_DNA"/>
</dbReference>
<feature type="region of interest" description="Disordered" evidence="1">
    <location>
        <begin position="76"/>
        <end position="96"/>
    </location>
</feature>